<gene>
    <name evidence="1" type="ORF">GB883_04380</name>
</gene>
<dbReference type="AlphaFoldDB" id="A0A7J5USA5"/>
<comment type="caution">
    <text evidence="1">The sequence shown here is derived from an EMBL/GenBank/DDBJ whole genome shotgun (WGS) entry which is preliminary data.</text>
</comment>
<dbReference type="RefSeq" id="WP_152202258.1">
    <property type="nucleotide sequence ID" value="NZ_VUKF01000012.1"/>
</dbReference>
<evidence type="ECO:0000313" key="1">
    <source>
        <dbReference type="EMBL" id="KAE8765286.1"/>
    </source>
</evidence>
<dbReference type="OrthoDB" id="9875988at2"/>
<dbReference type="Proteomes" id="UP000451860">
    <property type="component" value="Unassembled WGS sequence"/>
</dbReference>
<sequence>MTHLDHTPRPVGATWPDEVHTDVTAALRHLPVGTVAVVVGNSFGHTSPASLPGRVVVVNKVKHWSPAARVVVLRATTDDGGSALFRPCDLRVA</sequence>
<organism evidence="1 2">
    <name type="scientific">Georgenia thermotolerans</name>
    <dbReference type="NCBI Taxonomy" id="527326"/>
    <lineage>
        <taxon>Bacteria</taxon>
        <taxon>Bacillati</taxon>
        <taxon>Actinomycetota</taxon>
        <taxon>Actinomycetes</taxon>
        <taxon>Micrococcales</taxon>
        <taxon>Bogoriellaceae</taxon>
        <taxon>Georgenia</taxon>
    </lineage>
</organism>
<reference evidence="1 2" key="1">
    <citation type="submission" date="2019-10" db="EMBL/GenBank/DDBJ databases">
        <title>Georgenia wutianyii sp. nov. and Georgenia yuyongxinii sp. nov. isolated from plateau pika (Ochotona curzoniae) in the Qinghai-Tibet plateau of China.</title>
        <authorList>
            <person name="Tian Z."/>
        </authorList>
    </citation>
    <scope>NUCLEOTIDE SEQUENCE [LARGE SCALE GENOMIC DNA]</scope>
    <source>
        <strain evidence="1 2">DSM 21501</strain>
    </source>
</reference>
<protein>
    <submittedName>
        <fullName evidence="1">Uncharacterized protein</fullName>
    </submittedName>
</protein>
<name>A0A7J5USA5_9MICO</name>
<proteinExistence type="predicted"/>
<dbReference type="EMBL" id="WHJE01000012">
    <property type="protein sequence ID" value="KAE8765286.1"/>
    <property type="molecule type" value="Genomic_DNA"/>
</dbReference>
<keyword evidence="2" id="KW-1185">Reference proteome</keyword>
<evidence type="ECO:0000313" key="2">
    <source>
        <dbReference type="Proteomes" id="UP000451860"/>
    </source>
</evidence>
<accession>A0A7J5USA5</accession>